<evidence type="ECO:0000313" key="2">
    <source>
        <dbReference type="EMBL" id="SHJ84454.1"/>
    </source>
</evidence>
<accession>A0A1M6MM10</accession>
<sequence length="237" mass="27719">MFCRNCGKEFEGKFCPACGTPVLIEADSEVEYVRTEHKEPSQRIQQTQKVRINQKPFNKNKWSGFRGFLFFLLLVTVLITVLVNVTSNSDTKPASSVKPVKVVFDASRFIVNNKRTVTEKELIKILGKPENIDKWNYKANDMKYPIRTLSYDKGKYEYSFNNKHLQRISIDNTYNYNDKDDILKMFGLKKYSDTVIKDINTAYRCRNCGVYDFWIYDMDSKTKKFNGVKISYSSLFD</sequence>
<name>A0A1M6MM10_9FIRM</name>
<reference evidence="2 3" key="1">
    <citation type="submission" date="2016-11" db="EMBL/GenBank/DDBJ databases">
        <authorList>
            <person name="Jaros S."/>
            <person name="Januszkiewicz K."/>
            <person name="Wedrychowicz H."/>
        </authorList>
    </citation>
    <scope>NUCLEOTIDE SEQUENCE [LARGE SCALE GENOMIC DNA]</scope>
    <source>
        <strain evidence="2 3">DSM 15929</strain>
    </source>
</reference>
<gene>
    <name evidence="2" type="ORF">SAMN02745136_01074</name>
</gene>
<dbReference type="EMBL" id="FRAC01000007">
    <property type="protein sequence ID" value="SHJ84454.1"/>
    <property type="molecule type" value="Genomic_DNA"/>
</dbReference>
<dbReference type="OrthoDB" id="517663at2"/>
<keyword evidence="1" id="KW-0812">Transmembrane</keyword>
<dbReference type="Proteomes" id="UP000184386">
    <property type="component" value="Unassembled WGS sequence"/>
</dbReference>
<protein>
    <recommendedName>
        <fullName evidence="4">Zinc ribbon domain-containing protein</fullName>
    </recommendedName>
</protein>
<organism evidence="2 3">
    <name type="scientific">Anaerocolumna jejuensis DSM 15929</name>
    <dbReference type="NCBI Taxonomy" id="1121322"/>
    <lineage>
        <taxon>Bacteria</taxon>
        <taxon>Bacillati</taxon>
        <taxon>Bacillota</taxon>
        <taxon>Clostridia</taxon>
        <taxon>Lachnospirales</taxon>
        <taxon>Lachnospiraceae</taxon>
        <taxon>Anaerocolumna</taxon>
    </lineage>
</organism>
<evidence type="ECO:0000313" key="3">
    <source>
        <dbReference type="Proteomes" id="UP000184386"/>
    </source>
</evidence>
<keyword evidence="1" id="KW-1133">Transmembrane helix</keyword>
<feature type="transmembrane region" description="Helical" evidence="1">
    <location>
        <begin position="65"/>
        <end position="85"/>
    </location>
</feature>
<proteinExistence type="predicted"/>
<dbReference type="AlphaFoldDB" id="A0A1M6MM10"/>
<evidence type="ECO:0008006" key="4">
    <source>
        <dbReference type="Google" id="ProtNLM"/>
    </source>
</evidence>
<dbReference type="RefSeq" id="WP_073273618.1">
    <property type="nucleotide sequence ID" value="NZ_FRAC01000007.1"/>
</dbReference>
<keyword evidence="3" id="KW-1185">Reference proteome</keyword>
<evidence type="ECO:0000256" key="1">
    <source>
        <dbReference type="SAM" id="Phobius"/>
    </source>
</evidence>
<keyword evidence="1" id="KW-0472">Membrane</keyword>